<evidence type="ECO:0000256" key="5">
    <source>
        <dbReference type="ARBA" id="ARBA00023098"/>
    </source>
</evidence>
<comment type="function">
    <text evidence="8">This protein is a component of the acetyl coenzyme A carboxylase complex; first, biotin carboxylase catalyzes the carboxylation of the carrier protein and then the transcarboxylase transfers the carboxyl group to form malonyl-CoA.</text>
</comment>
<keyword evidence="11" id="KW-1185">Reference proteome</keyword>
<dbReference type="GO" id="GO:0009317">
    <property type="term" value="C:acetyl-CoA carboxylase complex"/>
    <property type="evidence" value="ECO:0007669"/>
    <property type="project" value="InterPro"/>
</dbReference>
<gene>
    <name evidence="10" type="ORF">EDD27_6861</name>
</gene>
<dbReference type="Proteomes" id="UP000284824">
    <property type="component" value="Unassembled WGS sequence"/>
</dbReference>
<dbReference type="Pfam" id="PF00364">
    <property type="entry name" value="Biotin_lipoyl"/>
    <property type="match status" value="1"/>
</dbReference>
<evidence type="ECO:0000256" key="1">
    <source>
        <dbReference type="ARBA" id="ARBA00005194"/>
    </source>
</evidence>
<dbReference type="PRINTS" id="PR01071">
    <property type="entry name" value="ACOABIOTINCC"/>
</dbReference>
<comment type="caution">
    <text evidence="10">The sequence shown here is derived from an EMBL/GenBank/DDBJ whole genome shotgun (WGS) entry which is preliminary data.</text>
</comment>
<dbReference type="PROSITE" id="PS50968">
    <property type="entry name" value="BIOTINYL_LIPOYL"/>
    <property type="match status" value="1"/>
</dbReference>
<reference evidence="10 11" key="1">
    <citation type="submission" date="2019-01" db="EMBL/GenBank/DDBJ databases">
        <title>Sequencing the genomes of 1000 actinobacteria strains.</title>
        <authorList>
            <person name="Klenk H.-P."/>
        </authorList>
    </citation>
    <scope>NUCLEOTIDE SEQUENCE [LARGE SCALE GENOMIC DNA]</scope>
    <source>
        <strain evidence="10 11">DSM 43925</strain>
    </source>
</reference>
<keyword evidence="6 8" id="KW-0275">Fatty acid biosynthesis</keyword>
<dbReference type="NCBIfam" id="TIGR00531">
    <property type="entry name" value="BCCP"/>
    <property type="match status" value="1"/>
</dbReference>
<dbReference type="InterPro" id="IPR000089">
    <property type="entry name" value="Biotin_lipoyl"/>
</dbReference>
<feature type="domain" description="Lipoyl-binding" evidence="9">
    <location>
        <begin position="83"/>
        <end position="159"/>
    </location>
</feature>
<evidence type="ECO:0000259" key="9">
    <source>
        <dbReference type="PROSITE" id="PS50968"/>
    </source>
</evidence>
<dbReference type="UniPathway" id="UPA00094"/>
<dbReference type="InterPro" id="IPR001249">
    <property type="entry name" value="AcCoA_biotinCC"/>
</dbReference>
<dbReference type="EMBL" id="SAUN01000001">
    <property type="protein sequence ID" value="RVX44138.1"/>
    <property type="molecule type" value="Genomic_DNA"/>
</dbReference>
<dbReference type="InterPro" id="IPR050709">
    <property type="entry name" value="Biotin_Carboxyl_Carrier/Decarb"/>
</dbReference>
<dbReference type="Gene3D" id="2.40.50.100">
    <property type="match status" value="1"/>
</dbReference>
<evidence type="ECO:0000256" key="6">
    <source>
        <dbReference type="ARBA" id="ARBA00023160"/>
    </source>
</evidence>
<evidence type="ECO:0000313" key="10">
    <source>
        <dbReference type="EMBL" id="RVX44138.1"/>
    </source>
</evidence>
<evidence type="ECO:0000256" key="3">
    <source>
        <dbReference type="ARBA" id="ARBA00022516"/>
    </source>
</evidence>
<keyword evidence="5 8" id="KW-0443">Lipid metabolism</keyword>
<dbReference type="PANTHER" id="PTHR45266">
    <property type="entry name" value="OXALOACETATE DECARBOXYLASE ALPHA CHAIN"/>
    <property type="match status" value="1"/>
</dbReference>
<evidence type="ECO:0000256" key="8">
    <source>
        <dbReference type="RuleBase" id="RU364072"/>
    </source>
</evidence>
<dbReference type="CDD" id="cd06850">
    <property type="entry name" value="biotinyl_domain"/>
    <property type="match status" value="1"/>
</dbReference>
<evidence type="ECO:0000256" key="7">
    <source>
        <dbReference type="ARBA" id="ARBA00023267"/>
    </source>
</evidence>
<keyword evidence="3 8" id="KW-0444">Lipid biosynthesis</keyword>
<evidence type="ECO:0000256" key="4">
    <source>
        <dbReference type="ARBA" id="ARBA00022832"/>
    </source>
</evidence>
<dbReference type="InterPro" id="IPR001882">
    <property type="entry name" value="Biotin_BS"/>
</dbReference>
<organism evidence="10 11">
    <name type="scientific">Nonomuraea polychroma</name>
    <dbReference type="NCBI Taxonomy" id="46176"/>
    <lineage>
        <taxon>Bacteria</taxon>
        <taxon>Bacillati</taxon>
        <taxon>Actinomycetota</taxon>
        <taxon>Actinomycetes</taxon>
        <taxon>Streptosporangiales</taxon>
        <taxon>Streptosporangiaceae</taxon>
        <taxon>Nonomuraea</taxon>
    </lineage>
</organism>
<dbReference type="PROSITE" id="PS00188">
    <property type="entry name" value="BIOTIN"/>
    <property type="match status" value="1"/>
</dbReference>
<sequence>MTESLPSTAPGTDPATDVSTVWRTVLDMVGGTTRPPSRISVQLGSASIEMEWAHLADAAAPGVAPSAPGVAPPALEEAGEPLWEPVRTPLVGTFYRAPEPGAKPYVDVGDIVEPGDQIGIVEAMKLMNPILADITGRVVEICVSDGQPVQYDQPLLLLEPWEGE</sequence>
<keyword evidence="7 8" id="KW-0092">Biotin</keyword>
<evidence type="ECO:0000256" key="2">
    <source>
        <dbReference type="ARBA" id="ARBA00017562"/>
    </source>
</evidence>
<dbReference type="AlphaFoldDB" id="A0A438MEU6"/>
<name>A0A438MEU6_9ACTN</name>
<evidence type="ECO:0000313" key="11">
    <source>
        <dbReference type="Proteomes" id="UP000284824"/>
    </source>
</evidence>
<protein>
    <recommendedName>
        <fullName evidence="2 8">Biotin carboxyl carrier protein of acetyl-CoA carboxylase</fullName>
    </recommendedName>
</protein>
<dbReference type="SUPFAM" id="SSF51230">
    <property type="entry name" value="Single hybrid motif"/>
    <property type="match status" value="1"/>
</dbReference>
<proteinExistence type="predicted"/>
<dbReference type="RefSeq" id="WP_127935963.1">
    <property type="nucleotide sequence ID" value="NZ_SAUN01000001.1"/>
</dbReference>
<dbReference type="GO" id="GO:0003989">
    <property type="term" value="F:acetyl-CoA carboxylase activity"/>
    <property type="evidence" value="ECO:0007669"/>
    <property type="project" value="InterPro"/>
</dbReference>
<keyword evidence="4 8" id="KW-0276">Fatty acid metabolism</keyword>
<dbReference type="InterPro" id="IPR011053">
    <property type="entry name" value="Single_hybrid_motif"/>
</dbReference>
<accession>A0A438MEU6</accession>
<dbReference type="GO" id="GO:0006633">
    <property type="term" value="P:fatty acid biosynthetic process"/>
    <property type="evidence" value="ECO:0007669"/>
    <property type="project" value="UniProtKB-UniPathway"/>
</dbReference>
<dbReference type="PANTHER" id="PTHR45266:SF3">
    <property type="entry name" value="OXALOACETATE DECARBOXYLASE ALPHA CHAIN"/>
    <property type="match status" value="1"/>
</dbReference>
<comment type="pathway">
    <text evidence="1 8">Lipid metabolism; fatty acid biosynthesis.</text>
</comment>
<dbReference type="OrthoDB" id="9811735at2"/>